<dbReference type="RefSeq" id="WP_088521416.1">
    <property type="nucleotide sequence ID" value="NZ_FYDG01000008.1"/>
</dbReference>
<keyword evidence="2" id="KW-1185">Reference proteome</keyword>
<protein>
    <submittedName>
        <fullName evidence="1">Uncharacterized protein</fullName>
    </submittedName>
</protein>
<gene>
    <name evidence="1" type="ORF">SAMN06265338_10824</name>
</gene>
<evidence type="ECO:0000313" key="2">
    <source>
        <dbReference type="Proteomes" id="UP000198418"/>
    </source>
</evidence>
<accession>A0A212RW50</accession>
<sequence length="69" mass="7436">MADIDDAALATCTLTLNLLTQLRKSGALTEEQISEIFADSIRQHRSVATDENLAAASFLESARISVEAQ</sequence>
<dbReference type="Proteomes" id="UP000198418">
    <property type="component" value="Unassembled WGS sequence"/>
</dbReference>
<dbReference type="EMBL" id="FYDG01000008">
    <property type="protein sequence ID" value="SNB76812.1"/>
    <property type="molecule type" value="Genomic_DNA"/>
</dbReference>
<proteinExistence type="predicted"/>
<evidence type="ECO:0000313" key="1">
    <source>
        <dbReference type="EMBL" id="SNB76812.1"/>
    </source>
</evidence>
<name>A0A212RW50_RHOAC</name>
<dbReference type="AlphaFoldDB" id="A0A212RW50"/>
<reference evidence="2" key="1">
    <citation type="submission" date="2017-06" db="EMBL/GenBank/DDBJ databases">
        <authorList>
            <person name="Varghese N."/>
            <person name="Submissions S."/>
        </authorList>
    </citation>
    <scope>NUCLEOTIDE SEQUENCE [LARGE SCALE GENOMIC DNA]</scope>
    <source>
        <strain evidence="2">DSM 137</strain>
    </source>
</reference>
<organism evidence="1 2">
    <name type="scientific">Rhodoblastus acidophilus</name>
    <name type="common">Rhodopseudomonas acidophila</name>
    <dbReference type="NCBI Taxonomy" id="1074"/>
    <lineage>
        <taxon>Bacteria</taxon>
        <taxon>Pseudomonadati</taxon>
        <taxon>Pseudomonadota</taxon>
        <taxon>Alphaproteobacteria</taxon>
        <taxon>Hyphomicrobiales</taxon>
        <taxon>Rhodoblastaceae</taxon>
        <taxon>Rhodoblastus</taxon>
    </lineage>
</organism>
<dbReference type="OrthoDB" id="9962141at2"/>